<evidence type="ECO:0000256" key="4">
    <source>
        <dbReference type="ARBA" id="ARBA00022679"/>
    </source>
</evidence>
<comment type="similarity">
    <text evidence="3 10">Belongs to the IPP transferase family.</text>
</comment>
<dbReference type="PANTHER" id="PTHR11088:SF60">
    <property type="entry name" value="TRNA DIMETHYLALLYLTRANSFERASE"/>
    <property type="match status" value="1"/>
</dbReference>
<dbReference type="PROSITE" id="PS50052">
    <property type="entry name" value="GUANYLATE_KINASE_2"/>
    <property type="match status" value="1"/>
</dbReference>
<dbReference type="InterPro" id="IPR027417">
    <property type="entry name" value="P-loop_NTPase"/>
</dbReference>
<dbReference type="InterPro" id="IPR018022">
    <property type="entry name" value="IPT"/>
</dbReference>
<feature type="binding site" evidence="10">
    <location>
        <begin position="20"/>
        <end position="25"/>
    </location>
    <ligand>
        <name>substrate</name>
    </ligand>
</feature>
<evidence type="ECO:0000259" key="11">
    <source>
        <dbReference type="PROSITE" id="PS50052"/>
    </source>
</evidence>
<dbReference type="Gene3D" id="1.10.20.140">
    <property type="match status" value="1"/>
</dbReference>
<comment type="catalytic activity">
    <reaction evidence="9 10">
        <text>adenosine(37) in tRNA + dimethylallyl diphosphate = N(6)-dimethylallyladenosine(37) in tRNA + diphosphate</text>
        <dbReference type="Rhea" id="RHEA:26482"/>
        <dbReference type="Rhea" id="RHEA-COMP:10162"/>
        <dbReference type="Rhea" id="RHEA-COMP:10375"/>
        <dbReference type="ChEBI" id="CHEBI:33019"/>
        <dbReference type="ChEBI" id="CHEBI:57623"/>
        <dbReference type="ChEBI" id="CHEBI:74411"/>
        <dbReference type="ChEBI" id="CHEBI:74415"/>
        <dbReference type="EC" id="2.5.1.75"/>
    </reaction>
</comment>
<dbReference type="InterPro" id="IPR008144">
    <property type="entry name" value="Guanylate_kin-like_dom"/>
</dbReference>
<comment type="function">
    <text evidence="2 10">Catalyzes the transfer of a dimethylallyl group onto the adenine at position 37 in tRNAs that read codons beginning with uridine, leading to the formation of N6-(dimethylallyl)adenosine (i(6)A).</text>
</comment>
<gene>
    <name evidence="10 12" type="primary">miaA</name>
    <name evidence="12" type="ORF">DXU93_11520</name>
</gene>
<dbReference type="AlphaFoldDB" id="A0A3E1EW18"/>
<dbReference type="SUPFAM" id="SSF52540">
    <property type="entry name" value="P-loop containing nucleoside triphosphate hydrolases"/>
    <property type="match status" value="2"/>
</dbReference>
<feature type="region of interest" description="Interaction with substrate tRNA" evidence="10">
    <location>
        <begin position="43"/>
        <end position="46"/>
    </location>
</feature>
<evidence type="ECO:0000256" key="1">
    <source>
        <dbReference type="ARBA" id="ARBA00001946"/>
    </source>
</evidence>
<evidence type="ECO:0000256" key="10">
    <source>
        <dbReference type="HAMAP-Rule" id="MF_00185"/>
    </source>
</evidence>
<dbReference type="EMBL" id="QURB01000007">
    <property type="protein sequence ID" value="RFC53749.1"/>
    <property type="molecule type" value="Genomic_DNA"/>
</dbReference>
<evidence type="ECO:0000256" key="6">
    <source>
        <dbReference type="ARBA" id="ARBA00022741"/>
    </source>
</evidence>
<dbReference type="InterPro" id="IPR039657">
    <property type="entry name" value="Dimethylallyltransferase"/>
</dbReference>
<dbReference type="GO" id="GO:0052381">
    <property type="term" value="F:tRNA dimethylallyltransferase activity"/>
    <property type="evidence" value="ECO:0007669"/>
    <property type="project" value="UniProtKB-UniRule"/>
</dbReference>
<evidence type="ECO:0000313" key="12">
    <source>
        <dbReference type="EMBL" id="RFC53749.1"/>
    </source>
</evidence>
<keyword evidence="5 10" id="KW-0819">tRNA processing</keyword>
<feature type="domain" description="Guanylate kinase-like" evidence="11">
    <location>
        <begin position="11"/>
        <end position="120"/>
    </location>
</feature>
<evidence type="ECO:0000256" key="5">
    <source>
        <dbReference type="ARBA" id="ARBA00022694"/>
    </source>
</evidence>
<evidence type="ECO:0000256" key="3">
    <source>
        <dbReference type="ARBA" id="ARBA00005842"/>
    </source>
</evidence>
<dbReference type="HAMAP" id="MF_00185">
    <property type="entry name" value="IPP_trans"/>
    <property type="match status" value="1"/>
</dbReference>
<keyword evidence="6 10" id="KW-0547">Nucleotide-binding</keyword>
<protein>
    <recommendedName>
        <fullName evidence="10">tRNA dimethylallyltransferase</fullName>
        <ecNumber evidence="10">2.5.1.75</ecNumber>
    </recommendedName>
    <alternativeName>
        <fullName evidence="10">Dimethylallyl diphosphate:tRNA dimethylallyltransferase</fullName>
        <shortName evidence="10">DMAPP:tRNA dimethylallyltransferase</shortName>
        <shortName evidence="10">DMATase</shortName>
    </alternativeName>
    <alternativeName>
        <fullName evidence="10">Isopentenyl-diphosphate:tRNA isopentenyltransferase</fullName>
        <shortName evidence="10">IPP transferase</shortName>
        <shortName evidence="10">IPPT</shortName>
        <shortName evidence="10">IPTase</shortName>
    </alternativeName>
</protein>
<dbReference type="NCBIfam" id="TIGR00174">
    <property type="entry name" value="miaA"/>
    <property type="match status" value="1"/>
</dbReference>
<evidence type="ECO:0000256" key="7">
    <source>
        <dbReference type="ARBA" id="ARBA00022840"/>
    </source>
</evidence>
<dbReference type="GO" id="GO:0005524">
    <property type="term" value="F:ATP binding"/>
    <property type="evidence" value="ECO:0007669"/>
    <property type="project" value="UniProtKB-UniRule"/>
</dbReference>
<keyword evidence="13" id="KW-1185">Reference proteome</keyword>
<reference evidence="12 13" key="1">
    <citation type="submission" date="2018-08" db="EMBL/GenBank/DDBJ databases">
        <title>The draft genome squence of Brumimicrobium sp. N62.</title>
        <authorList>
            <person name="Du Z.-J."/>
            <person name="Luo H.-R."/>
        </authorList>
    </citation>
    <scope>NUCLEOTIDE SEQUENCE [LARGE SCALE GENOMIC DNA]</scope>
    <source>
        <strain evidence="12 13">N62</strain>
    </source>
</reference>
<keyword evidence="4 10" id="KW-0808">Transferase</keyword>
<evidence type="ECO:0000256" key="8">
    <source>
        <dbReference type="ARBA" id="ARBA00022842"/>
    </source>
</evidence>
<dbReference type="Proteomes" id="UP000257127">
    <property type="component" value="Unassembled WGS sequence"/>
</dbReference>
<proteinExistence type="inferred from homology"/>
<name>A0A3E1EW18_9FLAO</name>
<feature type="site" description="Interaction with substrate tRNA" evidence="10">
    <location>
        <position position="109"/>
    </location>
</feature>
<evidence type="ECO:0000256" key="2">
    <source>
        <dbReference type="ARBA" id="ARBA00003213"/>
    </source>
</evidence>
<evidence type="ECO:0000256" key="9">
    <source>
        <dbReference type="ARBA" id="ARBA00049563"/>
    </source>
</evidence>
<comment type="cofactor">
    <cofactor evidence="1 10">
        <name>Mg(2+)</name>
        <dbReference type="ChEBI" id="CHEBI:18420"/>
    </cofactor>
</comment>
<dbReference type="Gene3D" id="3.40.50.300">
    <property type="entry name" value="P-loop containing nucleotide triphosphate hydrolases"/>
    <property type="match status" value="1"/>
</dbReference>
<keyword evidence="8 10" id="KW-0460">Magnesium</keyword>
<accession>A0A3E1EW18</accession>
<dbReference type="PANTHER" id="PTHR11088">
    <property type="entry name" value="TRNA DIMETHYLALLYLTRANSFERASE"/>
    <property type="match status" value="1"/>
</dbReference>
<dbReference type="OrthoDB" id="9776390at2"/>
<dbReference type="EC" id="2.5.1.75" evidence="10"/>
<sequence length="307" mass="35389">MIVCITFRILKEIIVIAGPTASGKTSLAVALAKKLDCPVISADSRQFYKELSIGTAKPTRDEMDGVPHYFVDSHSIHNPLSAGQYEKEALALVNSLFEKHSQLIVVGGSGMFIDALIYGTDQLPHDAKVREFWNEKLETHGIEYLQDKVKKVDPVYFQEVDIKNPVRLIRALEIFEITGQPFSELRKQKVKEPRFKTHYFVINHPRDVLYDRINHRVDLMIEAGLMEEVKNNKAHEGLQSLNTVGYKEIFDYLNDNISYERAIELVKQNTRRYAKRQLTWFRKTKNAIWLTPNHTEDMVQTIISTIQ</sequence>
<evidence type="ECO:0000313" key="13">
    <source>
        <dbReference type="Proteomes" id="UP000257127"/>
    </source>
</evidence>
<dbReference type="Pfam" id="PF01715">
    <property type="entry name" value="IPPT"/>
    <property type="match status" value="1"/>
</dbReference>
<dbReference type="GO" id="GO:0006400">
    <property type="term" value="P:tRNA modification"/>
    <property type="evidence" value="ECO:0007669"/>
    <property type="project" value="TreeGrafter"/>
</dbReference>
<keyword evidence="7 10" id="KW-0067">ATP-binding</keyword>
<feature type="site" description="Interaction with substrate tRNA" evidence="10">
    <location>
        <position position="130"/>
    </location>
</feature>
<comment type="caution">
    <text evidence="10">Lacks conserved residue(s) required for the propagation of feature annotation.</text>
</comment>
<comment type="caution">
    <text evidence="12">The sequence shown here is derived from an EMBL/GenBank/DDBJ whole genome shotgun (WGS) entry which is preliminary data.</text>
</comment>
<feature type="binding site" evidence="10">
    <location>
        <begin position="18"/>
        <end position="25"/>
    </location>
    <ligand>
        <name>ATP</name>
        <dbReference type="ChEBI" id="CHEBI:30616"/>
    </ligand>
</feature>
<comment type="subunit">
    <text evidence="10">Monomer.</text>
</comment>
<organism evidence="12 13">
    <name type="scientific">Brumimicrobium aurantiacum</name>
    <dbReference type="NCBI Taxonomy" id="1737063"/>
    <lineage>
        <taxon>Bacteria</taxon>
        <taxon>Pseudomonadati</taxon>
        <taxon>Bacteroidota</taxon>
        <taxon>Flavobacteriia</taxon>
        <taxon>Flavobacteriales</taxon>
        <taxon>Crocinitomicaceae</taxon>
        <taxon>Brumimicrobium</taxon>
    </lineage>
</organism>